<dbReference type="GO" id="GO:0005829">
    <property type="term" value="C:cytosol"/>
    <property type="evidence" value="ECO:0007669"/>
    <property type="project" value="TreeGrafter"/>
</dbReference>
<comment type="caution">
    <text evidence="5">The sequence shown here is derived from an EMBL/GenBank/DDBJ whole genome shotgun (WGS) entry which is preliminary data.</text>
</comment>
<feature type="compositionally biased region" description="Basic and acidic residues" evidence="2">
    <location>
        <begin position="272"/>
        <end position="284"/>
    </location>
</feature>
<dbReference type="GO" id="GO:0000774">
    <property type="term" value="F:adenyl-nucleotide exchange factor activity"/>
    <property type="evidence" value="ECO:0007669"/>
    <property type="project" value="TreeGrafter"/>
</dbReference>
<keyword evidence="1" id="KW-0143">Chaperone</keyword>
<dbReference type="AlphaFoldDB" id="A0AAN9AS92"/>
<protein>
    <submittedName>
        <fullName evidence="5">Uncharacterized protein</fullName>
    </submittedName>
</protein>
<accession>A0AAN9AS92</accession>
<evidence type="ECO:0000259" key="4">
    <source>
        <dbReference type="PROSITE" id="PS51035"/>
    </source>
</evidence>
<feature type="domain" description="BAG" evidence="4">
    <location>
        <begin position="289"/>
        <end position="362"/>
    </location>
</feature>
<dbReference type="GO" id="GO:0005634">
    <property type="term" value="C:nucleus"/>
    <property type="evidence" value="ECO:0007669"/>
    <property type="project" value="TreeGrafter"/>
</dbReference>
<dbReference type="InterPro" id="IPR036020">
    <property type="entry name" value="WW_dom_sf"/>
</dbReference>
<evidence type="ECO:0000256" key="2">
    <source>
        <dbReference type="SAM" id="MobiDB-lite"/>
    </source>
</evidence>
<dbReference type="PROSITE" id="PS01159">
    <property type="entry name" value="WW_DOMAIN_1"/>
    <property type="match status" value="1"/>
</dbReference>
<evidence type="ECO:0000259" key="3">
    <source>
        <dbReference type="PROSITE" id="PS50020"/>
    </source>
</evidence>
<feature type="compositionally biased region" description="Polar residues" evidence="2">
    <location>
        <begin position="374"/>
        <end position="391"/>
    </location>
</feature>
<sequence length="417" mass="45988">MAGSYYNFAGPQRYTTTNTDSLPQGWEMLFDRSSGWPYFVDHNSQSTTWQDPRMAFVGGYPHPQRFHGYPPGVSKGAVEIPVHHESGGGSGRPQHQPQPPHQVHHHQPEPQKMAEQPVSSSQHAAPPFHLHSQKDAFLPQQAGEQGHPWPMHHNHPPQQQDQEESGVREIPIQHVSTYHIPPSAKQQHHQHAQPQRPQSKASSSNVHTIPVRQEKSSQPAPASPQARTAQHHTPPPATASPKSPKKQYSAPPQPSASVRQERSPCPTPPPQEAKEQKPQTAEERAFQIIDGVMTDVQGLEEKVNSFGGIKGDKEYKFLEEMLTRSLLKLDSVETGGQENIRQARKKAVRMIEPALDLLELKAHANAQHAPTEAMDTSQPAATETNSNSSGQGQAGDRAGQKGQGHVKEMVMDSEVSC</sequence>
<dbReference type="InterPro" id="IPR003103">
    <property type="entry name" value="BAG_domain"/>
</dbReference>
<keyword evidence="6" id="KW-1185">Reference proteome</keyword>
<dbReference type="SUPFAM" id="SSF51045">
    <property type="entry name" value="WW domain"/>
    <property type="match status" value="1"/>
</dbReference>
<dbReference type="PANTHER" id="PTHR12329">
    <property type="entry name" value="BCL2-ASSOCIATED ATHANOGENE"/>
    <property type="match status" value="1"/>
</dbReference>
<dbReference type="Proteomes" id="UP001374579">
    <property type="component" value="Unassembled WGS sequence"/>
</dbReference>
<reference evidence="5 6" key="1">
    <citation type="submission" date="2024-02" db="EMBL/GenBank/DDBJ databases">
        <title>Chromosome-scale genome assembly of the rough periwinkle Littorina saxatilis.</title>
        <authorList>
            <person name="De Jode A."/>
            <person name="Faria R."/>
            <person name="Formenti G."/>
            <person name="Sims Y."/>
            <person name="Smith T.P."/>
            <person name="Tracey A."/>
            <person name="Wood J.M.D."/>
            <person name="Zagrodzka Z.B."/>
            <person name="Johannesson K."/>
            <person name="Butlin R.K."/>
            <person name="Leder E.H."/>
        </authorList>
    </citation>
    <scope>NUCLEOTIDE SEQUENCE [LARGE SCALE GENOMIC DNA]</scope>
    <source>
        <strain evidence="5">Snail1</strain>
        <tissue evidence="5">Muscle</tissue>
    </source>
</reference>
<dbReference type="PROSITE" id="PS50020">
    <property type="entry name" value="WW_DOMAIN_2"/>
    <property type="match status" value="1"/>
</dbReference>
<name>A0AAN9AS92_9CAEN</name>
<dbReference type="InterPro" id="IPR001202">
    <property type="entry name" value="WW_dom"/>
</dbReference>
<dbReference type="Gene3D" id="2.20.70.10">
    <property type="match status" value="1"/>
</dbReference>
<dbReference type="GO" id="GO:0051087">
    <property type="term" value="F:protein-folding chaperone binding"/>
    <property type="evidence" value="ECO:0007669"/>
    <property type="project" value="InterPro"/>
</dbReference>
<dbReference type="Gene3D" id="1.20.58.120">
    <property type="entry name" value="BAG domain"/>
    <property type="match status" value="1"/>
</dbReference>
<evidence type="ECO:0000313" key="6">
    <source>
        <dbReference type="Proteomes" id="UP001374579"/>
    </source>
</evidence>
<feature type="region of interest" description="Disordered" evidence="2">
    <location>
        <begin position="367"/>
        <end position="417"/>
    </location>
</feature>
<dbReference type="InterPro" id="IPR039773">
    <property type="entry name" value="BAG_chaperone_regulator"/>
</dbReference>
<dbReference type="CDD" id="cd00201">
    <property type="entry name" value="WW"/>
    <property type="match status" value="1"/>
</dbReference>
<dbReference type="GO" id="GO:0050821">
    <property type="term" value="P:protein stabilization"/>
    <property type="evidence" value="ECO:0007669"/>
    <property type="project" value="TreeGrafter"/>
</dbReference>
<dbReference type="InterPro" id="IPR036533">
    <property type="entry name" value="BAG_dom_sf"/>
</dbReference>
<dbReference type="SMART" id="SM00456">
    <property type="entry name" value="WW"/>
    <property type="match status" value="1"/>
</dbReference>
<dbReference type="SMART" id="SM00264">
    <property type="entry name" value="BAG"/>
    <property type="match status" value="1"/>
</dbReference>
<evidence type="ECO:0000313" key="5">
    <source>
        <dbReference type="EMBL" id="KAK7092186.1"/>
    </source>
</evidence>
<dbReference type="GO" id="GO:0016020">
    <property type="term" value="C:membrane"/>
    <property type="evidence" value="ECO:0007669"/>
    <property type="project" value="TreeGrafter"/>
</dbReference>
<proteinExistence type="predicted"/>
<feature type="region of interest" description="Disordered" evidence="2">
    <location>
        <begin position="141"/>
        <end position="284"/>
    </location>
</feature>
<dbReference type="PROSITE" id="PS51035">
    <property type="entry name" value="BAG"/>
    <property type="match status" value="1"/>
</dbReference>
<dbReference type="EMBL" id="JBAMIC010000022">
    <property type="protein sequence ID" value="KAK7092186.1"/>
    <property type="molecule type" value="Genomic_DNA"/>
</dbReference>
<dbReference type="Pfam" id="PF02179">
    <property type="entry name" value="BAG"/>
    <property type="match status" value="1"/>
</dbReference>
<dbReference type="Pfam" id="PF00397">
    <property type="entry name" value="WW"/>
    <property type="match status" value="1"/>
</dbReference>
<organism evidence="5 6">
    <name type="scientific">Littorina saxatilis</name>
    <dbReference type="NCBI Taxonomy" id="31220"/>
    <lineage>
        <taxon>Eukaryota</taxon>
        <taxon>Metazoa</taxon>
        <taxon>Spiralia</taxon>
        <taxon>Lophotrochozoa</taxon>
        <taxon>Mollusca</taxon>
        <taxon>Gastropoda</taxon>
        <taxon>Caenogastropoda</taxon>
        <taxon>Littorinimorpha</taxon>
        <taxon>Littorinoidea</taxon>
        <taxon>Littorinidae</taxon>
        <taxon>Littorina</taxon>
    </lineage>
</organism>
<dbReference type="PANTHER" id="PTHR12329:SF5">
    <property type="entry name" value="STARVIN, ISOFORM E"/>
    <property type="match status" value="1"/>
</dbReference>
<dbReference type="SUPFAM" id="SSF63491">
    <property type="entry name" value="BAG domain"/>
    <property type="match status" value="1"/>
</dbReference>
<gene>
    <name evidence="5" type="ORF">V1264_009775</name>
</gene>
<evidence type="ECO:0000256" key="1">
    <source>
        <dbReference type="ARBA" id="ARBA00023186"/>
    </source>
</evidence>
<feature type="domain" description="WW" evidence="3">
    <location>
        <begin position="20"/>
        <end position="54"/>
    </location>
</feature>
<feature type="region of interest" description="Disordered" evidence="2">
    <location>
        <begin position="69"/>
        <end position="126"/>
    </location>
</feature>